<dbReference type="SMART" id="SM00027">
    <property type="entry name" value="EH"/>
    <property type="match status" value="3"/>
</dbReference>
<feature type="compositionally biased region" description="Basic and acidic residues" evidence="2">
    <location>
        <begin position="872"/>
        <end position="886"/>
    </location>
</feature>
<dbReference type="GO" id="GO:0006897">
    <property type="term" value="P:endocytosis"/>
    <property type="evidence" value="ECO:0007669"/>
    <property type="project" value="TreeGrafter"/>
</dbReference>
<dbReference type="Pfam" id="PF00627">
    <property type="entry name" value="UBA"/>
    <property type="match status" value="1"/>
</dbReference>
<feature type="region of interest" description="Disordered" evidence="2">
    <location>
        <begin position="1034"/>
        <end position="1268"/>
    </location>
</feature>
<feature type="compositionally biased region" description="Low complexity" evidence="2">
    <location>
        <begin position="998"/>
        <end position="1017"/>
    </location>
</feature>
<feature type="compositionally biased region" description="Polar residues" evidence="2">
    <location>
        <begin position="985"/>
        <end position="997"/>
    </location>
</feature>
<proteinExistence type="predicted"/>
<feature type="domain" description="EH" evidence="4">
    <location>
        <begin position="131"/>
        <end position="221"/>
    </location>
</feature>
<feature type="region of interest" description="Disordered" evidence="2">
    <location>
        <begin position="473"/>
        <end position="511"/>
    </location>
</feature>
<feature type="region of interest" description="Disordered" evidence="2">
    <location>
        <begin position="679"/>
        <end position="700"/>
    </location>
</feature>
<feature type="compositionally biased region" description="Pro residues" evidence="2">
    <location>
        <begin position="1192"/>
        <end position="1206"/>
    </location>
</feature>
<dbReference type="OrthoDB" id="524326at2759"/>
<dbReference type="SUPFAM" id="SSF46934">
    <property type="entry name" value="UBA-like"/>
    <property type="match status" value="1"/>
</dbReference>
<reference evidence="5 6" key="1">
    <citation type="journal article" date="2015" name="Fungal Genet. Biol.">
        <title>Evolution of novel wood decay mechanisms in Agaricales revealed by the genome sequences of Fistulina hepatica and Cylindrobasidium torrendii.</title>
        <authorList>
            <person name="Floudas D."/>
            <person name="Held B.W."/>
            <person name="Riley R."/>
            <person name="Nagy L.G."/>
            <person name="Koehler G."/>
            <person name="Ransdell A.S."/>
            <person name="Younus H."/>
            <person name="Chow J."/>
            <person name="Chiniquy J."/>
            <person name="Lipzen A."/>
            <person name="Tritt A."/>
            <person name="Sun H."/>
            <person name="Haridas S."/>
            <person name="LaButti K."/>
            <person name="Ohm R.A."/>
            <person name="Kues U."/>
            <person name="Blanchette R.A."/>
            <person name="Grigoriev I.V."/>
            <person name="Minto R.E."/>
            <person name="Hibbett D.S."/>
        </authorList>
    </citation>
    <scope>NUCLEOTIDE SEQUENCE [LARGE SCALE GENOMIC DNA]</scope>
    <source>
        <strain evidence="5 6">FP15055 ss-10</strain>
    </source>
</reference>
<evidence type="ECO:0000259" key="4">
    <source>
        <dbReference type="PROSITE" id="PS50031"/>
    </source>
</evidence>
<feature type="region of interest" description="Disordered" evidence="2">
    <location>
        <begin position="712"/>
        <end position="1017"/>
    </location>
</feature>
<dbReference type="PANTHER" id="PTHR11216">
    <property type="entry name" value="EH DOMAIN"/>
    <property type="match status" value="1"/>
</dbReference>
<name>A0A0D7B352_9AGAR</name>
<evidence type="ECO:0000256" key="1">
    <source>
        <dbReference type="SAM" id="Coils"/>
    </source>
</evidence>
<dbReference type="PANTHER" id="PTHR11216:SF170">
    <property type="entry name" value="DYNAMIN ASSOCIATED PROTEIN 160, ISOFORM D"/>
    <property type="match status" value="1"/>
</dbReference>
<dbReference type="Gene3D" id="1.10.238.10">
    <property type="entry name" value="EF-hand"/>
    <property type="match status" value="3"/>
</dbReference>
<feature type="coiled-coil region" evidence="1">
    <location>
        <begin position="529"/>
        <end position="570"/>
    </location>
</feature>
<organism evidence="5 6">
    <name type="scientific">Cylindrobasidium torrendii FP15055 ss-10</name>
    <dbReference type="NCBI Taxonomy" id="1314674"/>
    <lineage>
        <taxon>Eukaryota</taxon>
        <taxon>Fungi</taxon>
        <taxon>Dikarya</taxon>
        <taxon>Basidiomycota</taxon>
        <taxon>Agaricomycotina</taxon>
        <taxon>Agaricomycetes</taxon>
        <taxon>Agaricomycetidae</taxon>
        <taxon>Agaricales</taxon>
        <taxon>Marasmiineae</taxon>
        <taxon>Physalacriaceae</taxon>
        <taxon>Cylindrobasidium</taxon>
    </lineage>
</organism>
<feature type="domain" description="EH" evidence="4">
    <location>
        <begin position="305"/>
        <end position="394"/>
    </location>
</feature>
<feature type="compositionally biased region" description="Low complexity" evidence="2">
    <location>
        <begin position="1150"/>
        <end position="1191"/>
    </location>
</feature>
<dbReference type="GO" id="GO:0005737">
    <property type="term" value="C:cytoplasm"/>
    <property type="evidence" value="ECO:0007669"/>
    <property type="project" value="TreeGrafter"/>
</dbReference>
<feature type="coiled-coil region" evidence="1">
    <location>
        <begin position="620"/>
        <end position="665"/>
    </location>
</feature>
<dbReference type="PROSITE" id="PS50031">
    <property type="entry name" value="EH"/>
    <property type="match status" value="3"/>
</dbReference>
<evidence type="ECO:0000256" key="2">
    <source>
        <dbReference type="SAM" id="MobiDB-lite"/>
    </source>
</evidence>
<gene>
    <name evidence="5" type="ORF">CYLTODRAFT_380256</name>
</gene>
<dbReference type="InterPro" id="IPR009060">
    <property type="entry name" value="UBA-like_sf"/>
</dbReference>
<feature type="compositionally biased region" description="Low complexity" evidence="2">
    <location>
        <begin position="1093"/>
        <end position="1116"/>
    </location>
</feature>
<dbReference type="GO" id="GO:0016197">
    <property type="term" value="P:endosomal transport"/>
    <property type="evidence" value="ECO:0007669"/>
    <property type="project" value="TreeGrafter"/>
</dbReference>
<dbReference type="STRING" id="1314674.A0A0D7B352"/>
<dbReference type="EMBL" id="KN880613">
    <property type="protein sequence ID" value="KIY64907.1"/>
    <property type="molecule type" value="Genomic_DNA"/>
</dbReference>
<dbReference type="PROSITE" id="PS50030">
    <property type="entry name" value="UBA"/>
    <property type="match status" value="1"/>
</dbReference>
<evidence type="ECO:0000313" key="6">
    <source>
        <dbReference type="Proteomes" id="UP000054007"/>
    </source>
</evidence>
<dbReference type="Gene3D" id="1.10.8.10">
    <property type="entry name" value="DNA helicase RuvA subunit, C-terminal domain"/>
    <property type="match status" value="1"/>
</dbReference>
<feature type="compositionally biased region" description="Polar residues" evidence="2">
    <location>
        <begin position="1070"/>
        <end position="1089"/>
    </location>
</feature>
<dbReference type="SMART" id="SM00165">
    <property type="entry name" value="UBA"/>
    <property type="match status" value="1"/>
</dbReference>
<feature type="compositionally biased region" description="Acidic residues" evidence="2">
    <location>
        <begin position="925"/>
        <end position="937"/>
    </location>
</feature>
<feature type="domain" description="EH" evidence="4">
    <location>
        <begin position="11"/>
        <end position="98"/>
    </location>
</feature>
<dbReference type="GO" id="GO:0005886">
    <property type="term" value="C:plasma membrane"/>
    <property type="evidence" value="ECO:0007669"/>
    <property type="project" value="TreeGrafter"/>
</dbReference>
<dbReference type="SUPFAM" id="SSF47473">
    <property type="entry name" value="EF-hand"/>
    <property type="match status" value="3"/>
</dbReference>
<feature type="compositionally biased region" description="Low complexity" evidence="2">
    <location>
        <begin position="950"/>
        <end position="961"/>
    </location>
</feature>
<evidence type="ECO:0000313" key="5">
    <source>
        <dbReference type="EMBL" id="KIY64907.1"/>
    </source>
</evidence>
<evidence type="ECO:0008006" key="7">
    <source>
        <dbReference type="Google" id="ProtNLM"/>
    </source>
</evidence>
<dbReference type="Proteomes" id="UP000054007">
    <property type="component" value="Unassembled WGS sequence"/>
</dbReference>
<dbReference type="InterPro" id="IPR011992">
    <property type="entry name" value="EF-hand-dom_pair"/>
</dbReference>
<dbReference type="Pfam" id="PF12763">
    <property type="entry name" value="EH"/>
    <property type="match status" value="3"/>
</dbReference>
<accession>A0A0D7B352</accession>
<feature type="compositionally biased region" description="Basic and acidic residues" evidence="2">
    <location>
        <begin position="803"/>
        <end position="821"/>
    </location>
</feature>
<keyword evidence="1" id="KW-0175">Coiled coil</keyword>
<dbReference type="InterPro" id="IPR000261">
    <property type="entry name" value="EH_dom"/>
</dbReference>
<feature type="domain" description="UBA" evidence="3">
    <location>
        <begin position="1263"/>
        <end position="1305"/>
    </location>
</feature>
<keyword evidence="6" id="KW-1185">Reference proteome</keyword>
<evidence type="ECO:0000259" key="3">
    <source>
        <dbReference type="PROSITE" id="PS50030"/>
    </source>
</evidence>
<sequence length="1306" mass="136319">MSANFQATAGELALVSRILAQGDPKRTGQLAGDVAVRIFGGANLPPTVLGEIWAMADEDNQGHLTSKGIALAVRLMGHAQKGERVTPALLSKPGPLPTIDGVTDIAPQGTGMSFGTASPNPAALPPLTPQDKAKFLNMFNRHGPVGGLLNGEKARDIFVKSKLPHDILGQIWTLADTQERGSLDSADFAVAMFFIQGVMSGQISTLPQTLPPSLYQQASGIATHATGNSGTYSPVGSAFGRVQPQYTGQSPAIQPNLTGNVTGRRTASGPSPQLPARPYASQIGSSVFGTARQPPPVPWDVTVAEKTESDGFFDTLDTERRGFIEGDVAVPFMLESQLPGEDLALVWDLADLENNGRLTKNGFAIAMHLIKKKLAGNPLPDVLPESLIPPAMRAGAAAASPFAPAAPVQPQQTAQESLADLIWDDPPPAAPPIQAQSTGMSIPLQPQMTGARAMSPALKPQTTGTLQAQTTGNLSRIASPPPPMPPRSFGSPAPAPPIPSRDPFGGAAADLMGDDEDVVPNTPDRSAEIANVQNQVNQANQGLKTAREQREAAEATAAAQASQLASLETQLSSAKAAFETESKMLATLKERLGVQTADINKAREAIITAESDLSAVRVEKSEVEQSLLRDKEEVRDLQRKMMEYSQQTESLKAETEKLKKEAKQQRGLLAIARKQLHSKEVERSKAASAKEEASDDHAAALREKAEIEAEIAKPPIGFATPDRVVSPGRERSFSEDSLSFAAAQPLPGSSAVSPSVKSANSNNPFHLVMSSGTSTPTRTGSPFGVPPVHTASPPAPDPFGFDKAFEDEADKSAKPADEPAAPKELFAEAAPASADPISPASEEFKTPESQSGELPWTARDSIEATIASKAPETADKLPDVAADKFPDLNAEPDIVSSQQTEDTHHVPGHFPEGSTDLTHQLKELEVDDSDSSDDEEDNKPLSQVAAEAKSNGNGHSQSQSGDAGGKSFDDIFGAPEGKGKEPEQAPSTNAFGSSPFGTATSSPFAASPAPDTASTPVAGVNAFDEAMGMIPAQSTGAPAATAPTFSFDDAFDDNFDFGSAPAPAAAPATNGDTSKSNDGFDSLFTSPAPKTNGGSVSPAASPASAIAPASSAPGPSFDDVFSGFDTPPHSQVHGLGSTLNSEPAPPSQPSTMSHGTTQSQSSTFSQAQLSQQSSPPAQAFPAVSPPRSTTASPPPRVSSPTPPARPRPSTGSSDKLAPQQRHSKLSFQIRLPFGKKKKQQEAAAASSQFLTPPSEEPRSATPASDDDVEAVKQITAMGFSRTQAVEALEKYGYDVNRALNSLLGMT</sequence>
<feature type="compositionally biased region" description="Low complexity" evidence="2">
    <location>
        <begin position="822"/>
        <end position="841"/>
    </location>
</feature>
<protein>
    <recommendedName>
        <fullName evidence="7">UBA domain-containing protein</fullName>
    </recommendedName>
</protein>
<dbReference type="InterPro" id="IPR015940">
    <property type="entry name" value="UBA"/>
</dbReference>
<dbReference type="CDD" id="cd00052">
    <property type="entry name" value="EH"/>
    <property type="match status" value="2"/>
</dbReference>
<feature type="compositionally biased region" description="Low complexity" evidence="2">
    <location>
        <begin position="770"/>
        <end position="782"/>
    </location>
</feature>
<feature type="compositionally biased region" description="Polar residues" evidence="2">
    <location>
        <begin position="750"/>
        <end position="764"/>
    </location>
</feature>
<feature type="compositionally biased region" description="Low complexity" evidence="2">
    <location>
        <begin position="1056"/>
        <end position="1068"/>
    </location>
</feature>